<accession>A0AAN8YCV8</accession>
<gene>
    <name evidence="1" type="ORF">RDI58_016935</name>
</gene>
<reference evidence="1 2" key="1">
    <citation type="submission" date="2024-02" db="EMBL/GenBank/DDBJ databases">
        <title>de novo genome assembly of Solanum bulbocastanum strain 11H21.</title>
        <authorList>
            <person name="Hosaka A.J."/>
        </authorList>
    </citation>
    <scope>NUCLEOTIDE SEQUENCE [LARGE SCALE GENOMIC DNA]</scope>
    <source>
        <tissue evidence="1">Young leaves</tissue>
    </source>
</reference>
<organism evidence="1 2">
    <name type="scientific">Solanum bulbocastanum</name>
    <name type="common">Wild potato</name>
    <dbReference type="NCBI Taxonomy" id="147425"/>
    <lineage>
        <taxon>Eukaryota</taxon>
        <taxon>Viridiplantae</taxon>
        <taxon>Streptophyta</taxon>
        <taxon>Embryophyta</taxon>
        <taxon>Tracheophyta</taxon>
        <taxon>Spermatophyta</taxon>
        <taxon>Magnoliopsida</taxon>
        <taxon>eudicotyledons</taxon>
        <taxon>Gunneridae</taxon>
        <taxon>Pentapetalae</taxon>
        <taxon>asterids</taxon>
        <taxon>lamiids</taxon>
        <taxon>Solanales</taxon>
        <taxon>Solanaceae</taxon>
        <taxon>Solanoideae</taxon>
        <taxon>Solaneae</taxon>
        <taxon>Solanum</taxon>
    </lineage>
</organism>
<proteinExistence type="predicted"/>
<evidence type="ECO:0000313" key="2">
    <source>
        <dbReference type="Proteomes" id="UP001371456"/>
    </source>
</evidence>
<protein>
    <submittedName>
        <fullName evidence="1">Uncharacterized protein</fullName>
    </submittedName>
</protein>
<name>A0AAN8YCV8_SOLBU</name>
<keyword evidence="2" id="KW-1185">Reference proteome</keyword>
<comment type="caution">
    <text evidence="1">The sequence shown here is derived from an EMBL/GenBank/DDBJ whole genome shotgun (WGS) entry which is preliminary data.</text>
</comment>
<sequence>MYSVLGFLCSHHQYCTLSIPPPVVSNSLYGNRDLVCISITSSPSLCFAAYFLTSDLKKLKG</sequence>
<dbReference type="EMBL" id="JBANQN010000006">
    <property type="protein sequence ID" value="KAK6788410.1"/>
    <property type="molecule type" value="Genomic_DNA"/>
</dbReference>
<evidence type="ECO:0000313" key="1">
    <source>
        <dbReference type="EMBL" id="KAK6788410.1"/>
    </source>
</evidence>
<dbReference type="Proteomes" id="UP001371456">
    <property type="component" value="Unassembled WGS sequence"/>
</dbReference>
<dbReference type="AlphaFoldDB" id="A0AAN8YCV8"/>